<evidence type="ECO:0000256" key="2">
    <source>
        <dbReference type="SAM" id="SignalP"/>
    </source>
</evidence>
<comment type="caution">
    <text evidence="4">The sequence shown here is derived from an EMBL/GenBank/DDBJ whole genome shotgun (WGS) entry which is preliminary data.</text>
</comment>
<feature type="chain" id="PRO_5045300928" evidence="2">
    <location>
        <begin position="32"/>
        <end position="689"/>
    </location>
</feature>
<gene>
    <name evidence="4" type="ORF">ACFSR9_10835</name>
</gene>
<feature type="signal peptide" evidence="2">
    <location>
        <begin position="1"/>
        <end position="31"/>
    </location>
</feature>
<feature type="region of interest" description="Disordered" evidence="1">
    <location>
        <begin position="661"/>
        <end position="689"/>
    </location>
</feature>
<dbReference type="RefSeq" id="WP_386845673.1">
    <property type="nucleotide sequence ID" value="NZ_JBHUMK010000048.1"/>
</dbReference>
<feature type="compositionally biased region" description="Low complexity" evidence="1">
    <location>
        <begin position="674"/>
        <end position="683"/>
    </location>
</feature>
<reference evidence="5" key="1">
    <citation type="journal article" date="2019" name="Int. J. Syst. Evol. Microbiol.">
        <title>The Global Catalogue of Microorganisms (GCM) 10K type strain sequencing project: providing services to taxonomists for standard genome sequencing and annotation.</title>
        <authorList>
            <consortium name="The Broad Institute Genomics Platform"/>
            <consortium name="The Broad Institute Genome Sequencing Center for Infectious Disease"/>
            <person name="Wu L."/>
            <person name="Ma J."/>
        </authorList>
    </citation>
    <scope>NUCLEOTIDE SEQUENCE [LARGE SCALE GENOMIC DNA]</scope>
    <source>
        <strain evidence="5">KCTC 33842</strain>
    </source>
</reference>
<dbReference type="InterPro" id="IPR036465">
    <property type="entry name" value="vWFA_dom_sf"/>
</dbReference>
<evidence type="ECO:0000256" key="1">
    <source>
        <dbReference type="SAM" id="MobiDB-lite"/>
    </source>
</evidence>
<dbReference type="EMBL" id="JBHUMK010000048">
    <property type="protein sequence ID" value="MFD2609924.1"/>
    <property type="molecule type" value="Genomic_DNA"/>
</dbReference>
<dbReference type="Proteomes" id="UP001597475">
    <property type="component" value="Unassembled WGS sequence"/>
</dbReference>
<name>A0ABW5P482_9DEIO</name>
<dbReference type="Gene3D" id="3.40.50.410">
    <property type="entry name" value="von Willebrand factor, type A domain"/>
    <property type="match status" value="1"/>
</dbReference>
<dbReference type="SUPFAM" id="SSF53300">
    <property type="entry name" value="vWA-like"/>
    <property type="match status" value="1"/>
</dbReference>
<dbReference type="CDD" id="cd00198">
    <property type="entry name" value="vWFA"/>
    <property type="match status" value="1"/>
</dbReference>
<organism evidence="4 5">
    <name type="scientific">Deinococcus taklimakanensis</name>
    <dbReference type="NCBI Taxonomy" id="536443"/>
    <lineage>
        <taxon>Bacteria</taxon>
        <taxon>Thermotogati</taxon>
        <taxon>Deinococcota</taxon>
        <taxon>Deinococci</taxon>
        <taxon>Deinococcales</taxon>
        <taxon>Deinococcaceae</taxon>
        <taxon>Deinococcus</taxon>
    </lineage>
</organism>
<dbReference type="Pfam" id="PF13519">
    <property type="entry name" value="VWA_2"/>
    <property type="match status" value="1"/>
</dbReference>
<keyword evidence="5" id="KW-1185">Reference proteome</keyword>
<evidence type="ECO:0000259" key="3">
    <source>
        <dbReference type="PROSITE" id="PS50234"/>
    </source>
</evidence>
<evidence type="ECO:0000313" key="5">
    <source>
        <dbReference type="Proteomes" id="UP001597475"/>
    </source>
</evidence>
<protein>
    <submittedName>
        <fullName evidence="4">VWA domain-containing protein</fullName>
    </submittedName>
</protein>
<sequence>MFRRAAPPPAAFRGLTLALLIMAASVQSALAQNAPLPGGTSAQLMADCRLPPGLPQRTRAVFVLDTSGSMRGLGDGKADIFSGVKASIDRYVQSQRPDRVDLLTFDSGVRSRQSFDAPAGSAAWTQALSRLKADGSNTHLYASIQAALSPLRATDGFLTTVYVLTDGIDNETPRVHTAAGALAAFRGRGPLDRLHYVALGTDIPVNARTALEASEYADGLTLPVGQLPALGGLGLEGGLVRVTDPARVPVPLPGGTPLTLDAGGVPGVALARPTVQDGYAALDVRGVPSGTPALLCAPAATVSGLVAGRPQRVLLSLDVAEPPRLTWLNPGADLHLKRGEEVVLRYRAAPGTLPEQPGLGALPAGLAAEIQKGFGAREFAVRVQNTGLGAGQTARLSLNLPGARPFPLPTLTGAEGGGAVLRPQAAPDRGGDTMPVAVEEGEGPRWGVWAAVLGVLGLLGLAAWRFRQRGAAPASAARPAPVPAAAPRVDGIEYTEARALSLITPDGESFGVEAPLGGPFDLGQIARVPHLSGLRLERHREGLHLLRVPADLEVSQGARLLHPGDLVRPGTLLGVAVARPARAPQAPLGSLAGLGLPLSLRAGGVTLHVTGPYGEHAVNLRPGVTDLGDTLDAPALSGLKFSVSGGKILLVEHPEHLSLHRPGEAAPLRPGTYLPDTPTPLDLAPSSDR</sequence>
<dbReference type="PROSITE" id="PS50234">
    <property type="entry name" value="VWFA"/>
    <property type="match status" value="1"/>
</dbReference>
<feature type="domain" description="VWFA" evidence="3">
    <location>
        <begin position="59"/>
        <end position="212"/>
    </location>
</feature>
<accession>A0ABW5P482</accession>
<proteinExistence type="predicted"/>
<dbReference type="InterPro" id="IPR002035">
    <property type="entry name" value="VWF_A"/>
</dbReference>
<keyword evidence="2" id="KW-0732">Signal</keyword>
<evidence type="ECO:0000313" key="4">
    <source>
        <dbReference type="EMBL" id="MFD2609924.1"/>
    </source>
</evidence>